<gene>
    <name evidence="5" type="ORF">ACFOUW_22310</name>
</gene>
<dbReference type="Gene3D" id="3.40.50.1820">
    <property type="entry name" value="alpha/beta hydrolase"/>
    <property type="match status" value="1"/>
</dbReference>
<dbReference type="Proteomes" id="UP001595699">
    <property type="component" value="Unassembled WGS sequence"/>
</dbReference>
<dbReference type="EMBL" id="JBHRZH010000019">
    <property type="protein sequence ID" value="MFC3763590.1"/>
    <property type="molecule type" value="Genomic_DNA"/>
</dbReference>
<dbReference type="GO" id="GO:0016787">
    <property type="term" value="F:hydrolase activity"/>
    <property type="evidence" value="ECO:0007669"/>
    <property type="project" value="UniProtKB-KW"/>
</dbReference>
<keyword evidence="6" id="KW-1185">Reference proteome</keyword>
<name>A0ABV7YIR0_9ACTN</name>
<dbReference type="InterPro" id="IPR000639">
    <property type="entry name" value="Epox_hydrolase-like"/>
</dbReference>
<dbReference type="RefSeq" id="WP_205115685.1">
    <property type="nucleotide sequence ID" value="NZ_JAFBCM010000001.1"/>
</dbReference>
<dbReference type="PANTHER" id="PTHR21661">
    <property type="entry name" value="EPOXIDE HYDROLASE 1-RELATED"/>
    <property type="match status" value="1"/>
</dbReference>
<comment type="caution">
    <text evidence="5">The sequence shown here is derived from an EMBL/GenBank/DDBJ whole genome shotgun (WGS) entry which is preliminary data.</text>
</comment>
<dbReference type="InterPro" id="IPR010497">
    <property type="entry name" value="Epoxide_hydro_N"/>
</dbReference>
<dbReference type="EC" id="3.-.-.-" evidence="5"/>
<dbReference type="InterPro" id="IPR029058">
    <property type="entry name" value="AB_hydrolase_fold"/>
</dbReference>
<evidence type="ECO:0000313" key="5">
    <source>
        <dbReference type="EMBL" id="MFC3763590.1"/>
    </source>
</evidence>
<organism evidence="5 6">
    <name type="scientific">Tenggerimyces flavus</name>
    <dbReference type="NCBI Taxonomy" id="1708749"/>
    <lineage>
        <taxon>Bacteria</taxon>
        <taxon>Bacillati</taxon>
        <taxon>Actinomycetota</taxon>
        <taxon>Actinomycetes</taxon>
        <taxon>Propionibacteriales</taxon>
        <taxon>Nocardioidaceae</taxon>
        <taxon>Tenggerimyces</taxon>
    </lineage>
</organism>
<dbReference type="PIRSF" id="PIRSF001112">
    <property type="entry name" value="Epoxide_hydrolase"/>
    <property type="match status" value="1"/>
</dbReference>
<evidence type="ECO:0000313" key="6">
    <source>
        <dbReference type="Proteomes" id="UP001595699"/>
    </source>
</evidence>
<dbReference type="PRINTS" id="PR00412">
    <property type="entry name" value="EPOXHYDRLASE"/>
</dbReference>
<dbReference type="SUPFAM" id="SSF53474">
    <property type="entry name" value="alpha/beta-Hydrolases"/>
    <property type="match status" value="1"/>
</dbReference>
<dbReference type="Pfam" id="PF06441">
    <property type="entry name" value="EHN"/>
    <property type="match status" value="1"/>
</dbReference>
<evidence type="ECO:0000256" key="3">
    <source>
        <dbReference type="ARBA" id="ARBA00022801"/>
    </source>
</evidence>
<dbReference type="PANTHER" id="PTHR21661:SF35">
    <property type="entry name" value="EPOXIDE HYDROLASE"/>
    <property type="match status" value="1"/>
</dbReference>
<proteinExistence type="inferred from homology"/>
<keyword evidence="2" id="KW-0058">Aromatic hydrocarbons catabolism</keyword>
<feature type="domain" description="Epoxide hydrolase N-terminal" evidence="4">
    <location>
        <begin position="11"/>
        <end position="114"/>
    </location>
</feature>
<dbReference type="InterPro" id="IPR016292">
    <property type="entry name" value="Epoxide_hydrolase"/>
</dbReference>
<evidence type="ECO:0000256" key="2">
    <source>
        <dbReference type="ARBA" id="ARBA00022797"/>
    </source>
</evidence>
<evidence type="ECO:0000259" key="4">
    <source>
        <dbReference type="Pfam" id="PF06441"/>
    </source>
</evidence>
<reference evidence="6" key="1">
    <citation type="journal article" date="2019" name="Int. J. Syst. Evol. Microbiol.">
        <title>The Global Catalogue of Microorganisms (GCM) 10K type strain sequencing project: providing services to taxonomists for standard genome sequencing and annotation.</title>
        <authorList>
            <consortium name="The Broad Institute Genomics Platform"/>
            <consortium name="The Broad Institute Genome Sequencing Center for Infectious Disease"/>
            <person name="Wu L."/>
            <person name="Ma J."/>
        </authorList>
    </citation>
    <scope>NUCLEOTIDE SEQUENCE [LARGE SCALE GENOMIC DNA]</scope>
    <source>
        <strain evidence="6">CGMCC 4.7241</strain>
    </source>
</reference>
<sequence>MTNTTNASDLRPFRVEISKADLVDLNERLARTRLPQPAPTDDWAYGTPNSYLAETVEYWRNSFDWAAQEARINEFPHFLTEIDEQTIHFIHVPSKEANATPLLLLHTYPGSFVDYLDMIGPLTDPVAHGGKAEDAFSVVVPSMPGFGYSMPLTGRGWTMKRVAETYDKLMRKLGYESYGAHGSDGGAMVSRELGLLEPEGFLGLHVLHLFSFPSGDPAEFEKLEPKDYAALEHMKWFQSVGGYNQMNGTRPQTVAAGIADSPVGQLAYSELFNNFGDGTSLVSRDQILTQVSLYWFTNTQATAGRYHFEEGKAAAEREPEVNKSRTGVAVFQDDFKTVRVFAERDNSNIVHWSEFPDGGHFAAMERPDVLSEDLRTFFRS</sequence>
<comment type="similarity">
    <text evidence="1">Belongs to the peptidase S33 family.</text>
</comment>
<protein>
    <submittedName>
        <fullName evidence="5">Epoxide hydrolase family protein</fullName>
        <ecNumber evidence="5">3.-.-.-</ecNumber>
    </submittedName>
</protein>
<keyword evidence="3 5" id="KW-0378">Hydrolase</keyword>
<accession>A0ABV7YIR0</accession>
<evidence type="ECO:0000256" key="1">
    <source>
        <dbReference type="ARBA" id="ARBA00010088"/>
    </source>
</evidence>